<dbReference type="Proteomes" id="UP000095283">
    <property type="component" value="Unplaced"/>
</dbReference>
<organism evidence="1 2">
    <name type="scientific">Heterorhabditis bacteriophora</name>
    <name type="common">Entomopathogenic nematode worm</name>
    <dbReference type="NCBI Taxonomy" id="37862"/>
    <lineage>
        <taxon>Eukaryota</taxon>
        <taxon>Metazoa</taxon>
        <taxon>Ecdysozoa</taxon>
        <taxon>Nematoda</taxon>
        <taxon>Chromadorea</taxon>
        <taxon>Rhabditida</taxon>
        <taxon>Rhabditina</taxon>
        <taxon>Rhabditomorpha</taxon>
        <taxon>Strongyloidea</taxon>
        <taxon>Heterorhabditidae</taxon>
        <taxon>Heterorhabditis</taxon>
    </lineage>
</organism>
<proteinExistence type="predicted"/>
<protein>
    <submittedName>
        <fullName evidence="2">Ovule protein</fullName>
    </submittedName>
</protein>
<dbReference type="AlphaFoldDB" id="A0A1I7WQ99"/>
<accession>A0A1I7WQ99</accession>
<evidence type="ECO:0000313" key="1">
    <source>
        <dbReference type="Proteomes" id="UP000095283"/>
    </source>
</evidence>
<name>A0A1I7WQ99_HETBA</name>
<dbReference type="WBParaSite" id="Hba_07348">
    <property type="protein sequence ID" value="Hba_07348"/>
    <property type="gene ID" value="Hba_07348"/>
</dbReference>
<reference evidence="2" key="1">
    <citation type="submission" date="2016-11" db="UniProtKB">
        <authorList>
            <consortium name="WormBaseParasite"/>
        </authorList>
    </citation>
    <scope>IDENTIFICATION</scope>
</reference>
<keyword evidence="1" id="KW-1185">Reference proteome</keyword>
<sequence>MSLARYSIHPYIYSPFVSYVHCCAMPSKTTRLRKVERRMQLCLSIVAWQRTTRGPHFNYIPFVGYWDLLV</sequence>
<evidence type="ECO:0000313" key="2">
    <source>
        <dbReference type="WBParaSite" id="Hba_07348"/>
    </source>
</evidence>